<dbReference type="EMBL" id="MN739163">
    <property type="protein sequence ID" value="QHS91734.1"/>
    <property type="molecule type" value="Genomic_DNA"/>
</dbReference>
<evidence type="ECO:0000313" key="1">
    <source>
        <dbReference type="EMBL" id="QHS91734.1"/>
    </source>
</evidence>
<protein>
    <submittedName>
        <fullName evidence="1">Uncharacterized protein</fullName>
    </submittedName>
</protein>
<proteinExistence type="predicted"/>
<name>A0A6C0BJ47_9ZZZZ</name>
<reference evidence="1" key="1">
    <citation type="journal article" date="2020" name="Nature">
        <title>Giant virus diversity and host interactions through global metagenomics.</title>
        <authorList>
            <person name="Schulz F."/>
            <person name="Roux S."/>
            <person name="Paez-Espino D."/>
            <person name="Jungbluth S."/>
            <person name="Walsh D.A."/>
            <person name="Denef V.J."/>
            <person name="McMahon K.D."/>
            <person name="Konstantinidis K.T."/>
            <person name="Eloe-Fadrosh E.A."/>
            <person name="Kyrpides N.C."/>
            <person name="Woyke T."/>
        </authorList>
    </citation>
    <scope>NUCLEOTIDE SEQUENCE</scope>
    <source>
        <strain evidence="1">GVMAG-M-3300013006-15</strain>
    </source>
</reference>
<accession>A0A6C0BJ47</accession>
<organism evidence="1">
    <name type="scientific">viral metagenome</name>
    <dbReference type="NCBI Taxonomy" id="1070528"/>
    <lineage>
        <taxon>unclassified sequences</taxon>
        <taxon>metagenomes</taxon>
        <taxon>organismal metagenomes</taxon>
    </lineage>
</organism>
<sequence length="239" mass="28444">MAKVSRGWATYIYRNEIWNKFNWKITTEATVLGITDKSVHCGSKRKDCFWNWISRNYSFRNGGVLSLNTLWRIWLQHGRPCKILFHHLPETCFLYNMDEKEKQHFLKNHIIYGSSFTNAYHQYLERVSRSVWLDNGGRVASYWLSDQNKIKNQRILLETDTSEKGKFESRLAAIDLVNLQMIIEEFTALYNTFQGNLNRLQQHTDSEFRNNHEIINNHNNLAWNNIIFEVGHVRLPIYL</sequence>
<dbReference type="AlphaFoldDB" id="A0A6C0BJ47"/>